<dbReference type="SUPFAM" id="SSF64484">
    <property type="entry name" value="beta and beta-prime subunits of DNA dependent RNA-polymerase"/>
    <property type="match status" value="1"/>
</dbReference>
<evidence type="ECO:0000256" key="2">
    <source>
        <dbReference type="ARBA" id="ARBA00022679"/>
    </source>
</evidence>
<dbReference type="InterPro" id="IPR000722">
    <property type="entry name" value="RNA_pol_asu"/>
</dbReference>
<proteinExistence type="inferred from homology"/>
<evidence type="ECO:0000256" key="4">
    <source>
        <dbReference type="ARBA" id="ARBA00022723"/>
    </source>
</evidence>
<name>A0ABX4MGR4_9HYPH</name>
<dbReference type="InterPro" id="IPR007066">
    <property type="entry name" value="RNA_pol_Rpb1_3"/>
</dbReference>
<comment type="catalytic activity">
    <reaction evidence="6 7">
        <text>RNA(n) + a ribonucleoside 5'-triphosphate = RNA(n+1) + diphosphate</text>
        <dbReference type="Rhea" id="RHEA:21248"/>
        <dbReference type="Rhea" id="RHEA-COMP:14527"/>
        <dbReference type="Rhea" id="RHEA-COMP:17342"/>
        <dbReference type="ChEBI" id="CHEBI:33019"/>
        <dbReference type="ChEBI" id="CHEBI:61557"/>
        <dbReference type="ChEBI" id="CHEBI:140395"/>
        <dbReference type="EC" id="2.7.7.6"/>
    </reaction>
</comment>
<gene>
    <name evidence="9" type="primary">rpoC</name>
    <name evidence="9" type="ORF">magtdc_142</name>
</gene>
<dbReference type="PANTHER" id="PTHR19376:SF54">
    <property type="entry name" value="DNA-DIRECTED RNA POLYMERASE SUBUNIT BETA"/>
    <property type="match status" value="1"/>
</dbReference>
<dbReference type="InterPro" id="IPR038120">
    <property type="entry name" value="Rpb1_funnel_sf"/>
</dbReference>
<keyword evidence="10" id="KW-1185">Reference proteome</keyword>
<evidence type="ECO:0000256" key="5">
    <source>
        <dbReference type="ARBA" id="ARBA00023163"/>
    </source>
</evidence>
<dbReference type="Gene3D" id="2.40.40.20">
    <property type="match status" value="1"/>
</dbReference>
<dbReference type="EC" id="2.7.7.6" evidence="7"/>
<keyword evidence="4" id="KW-0479">Metal-binding</keyword>
<dbReference type="PANTHER" id="PTHR19376">
    <property type="entry name" value="DNA-DIRECTED RNA POLYMERASE"/>
    <property type="match status" value="1"/>
</dbReference>
<comment type="function">
    <text evidence="7">DNA-dependent RNA polymerase catalyzes the transcription of DNA into RNA using the four ribonucleoside triphosphates as substrates.</text>
</comment>
<keyword evidence="2 7" id="KW-0808">Transferase</keyword>
<dbReference type="InterPro" id="IPR045867">
    <property type="entry name" value="DNA-dir_RpoC_beta_prime"/>
</dbReference>
<evidence type="ECO:0000259" key="8">
    <source>
        <dbReference type="SMART" id="SM00663"/>
    </source>
</evidence>
<evidence type="ECO:0000313" key="9">
    <source>
        <dbReference type="EMBL" id="PIM95886.1"/>
    </source>
</evidence>
<organism evidence="9 10">
    <name type="scientific">Candidatus Hodgkinia cicadicola</name>
    <dbReference type="NCBI Taxonomy" id="573658"/>
    <lineage>
        <taxon>Bacteria</taxon>
        <taxon>Pseudomonadati</taxon>
        <taxon>Pseudomonadota</taxon>
        <taxon>Alphaproteobacteria</taxon>
        <taxon>Hyphomicrobiales</taxon>
        <taxon>Candidatus Hodgkinia</taxon>
    </lineage>
</organism>
<dbReference type="InterPro" id="IPR042102">
    <property type="entry name" value="RNA_pol_Rpb1_3_sf"/>
</dbReference>
<dbReference type="Pfam" id="PF04997">
    <property type="entry name" value="RNA_pol_Rpb1_1"/>
    <property type="match status" value="1"/>
</dbReference>
<dbReference type="Gene3D" id="1.10.274.100">
    <property type="entry name" value="RNA polymerase Rpb1, domain 3"/>
    <property type="match status" value="2"/>
</dbReference>
<evidence type="ECO:0000256" key="1">
    <source>
        <dbReference type="ARBA" id="ARBA00022478"/>
    </source>
</evidence>
<reference evidence="9" key="1">
    <citation type="submission" date="2017-09" db="EMBL/GenBank/DDBJ databases">
        <authorList>
            <person name="Campbell M.A."/>
            <person name="Lukasik P."/>
            <person name="Simon C."/>
            <person name="McCutcheon J.P."/>
        </authorList>
    </citation>
    <scope>NUCLEOTIDE SEQUENCE [LARGE SCALE GENOMIC DNA]</scope>
    <source>
        <strain evidence="9">MAGTDC</strain>
    </source>
</reference>
<dbReference type="Gene3D" id="1.10.1790.20">
    <property type="match status" value="1"/>
</dbReference>
<dbReference type="GO" id="GO:0000428">
    <property type="term" value="C:DNA-directed RNA polymerase complex"/>
    <property type="evidence" value="ECO:0007669"/>
    <property type="project" value="UniProtKB-KW"/>
</dbReference>
<evidence type="ECO:0000256" key="6">
    <source>
        <dbReference type="ARBA" id="ARBA00048552"/>
    </source>
</evidence>
<evidence type="ECO:0000256" key="3">
    <source>
        <dbReference type="ARBA" id="ARBA00022695"/>
    </source>
</evidence>
<dbReference type="InterPro" id="IPR007081">
    <property type="entry name" value="RNA_pol_Rpb1_5"/>
</dbReference>
<keyword evidence="1 7" id="KW-0240">DNA-directed RNA polymerase</keyword>
<evidence type="ECO:0000256" key="7">
    <source>
        <dbReference type="RuleBase" id="RU004279"/>
    </source>
</evidence>
<dbReference type="InterPro" id="IPR044893">
    <property type="entry name" value="RNA_pol_Rpb1_clamp_domain"/>
</dbReference>
<dbReference type="Pfam" id="PF00623">
    <property type="entry name" value="RNA_pol_Rpb1_2"/>
    <property type="match status" value="2"/>
</dbReference>
<keyword evidence="3 7" id="KW-0548">Nucleotidyltransferase</keyword>
<dbReference type="EMBL" id="NXGO01000022">
    <property type="protein sequence ID" value="PIM95886.1"/>
    <property type="molecule type" value="Genomic_DNA"/>
</dbReference>
<dbReference type="Gene3D" id="1.10.132.30">
    <property type="match status" value="1"/>
</dbReference>
<dbReference type="Gene3D" id="1.10.40.90">
    <property type="match status" value="1"/>
</dbReference>
<keyword evidence="5 7" id="KW-0804">Transcription</keyword>
<protein>
    <recommendedName>
        <fullName evidence="7">DNA-directed RNA polymerase subunit</fullName>
        <ecNumber evidence="7">2.7.7.6</ecNumber>
    </recommendedName>
</protein>
<dbReference type="Proteomes" id="UP000230981">
    <property type="component" value="Unassembled WGS sequence"/>
</dbReference>
<dbReference type="Pfam" id="PF04998">
    <property type="entry name" value="RNA_pol_Rpb1_5"/>
    <property type="match status" value="1"/>
</dbReference>
<dbReference type="Gene3D" id="4.10.860.120">
    <property type="entry name" value="RNA polymerase II, clamp domain"/>
    <property type="match status" value="1"/>
</dbReference>
<dbReference type="SMART" id="SM00663">
    <property type="entry name" value="RPOLA_N"/>
    <property type="match status" value="1"/>
</dbReference>
<comment type="similarity">
    <text evidence="7">Belongs to the RNA polymerase beta' chain family.</text>
</comment>
<feature type="domain" description="RNA polymerase N-terminal" evidence="8">
    <location>
        <begin position="235"/>
        <end position="519"/>
    </location>
</feature>
<dbReference type="Gene3D" id="1.10.150.390">
    <property type="match status" value="1"/>
</dbReference>
<dbReference type="Gene3D" id="2.40.50.100">
    <property type="match status" value="2"/>
</dbReference>
<accession>A0ABX4MGR4</accession>
<comment type="caution">
    <text evidence="9">The sequence shown here is derived from an EMBL/GenBank/DDBJ whole genome shotgun (WGS) entry which is preliminary data.</text>
</comment>
<dbReference type="GO" id="GO:0003899">
    <property type="term" value="F:DNA-directed RNA polymerase activity"/>
    <property type="evidence" value="ECO:0007669"/>
    <property type="project" value="UniProtKB-EC"/>
</dbReference>
<dbReference type="InterPro" id="IPR006592">
    <property type="entry name" value="RNA_pol_N"/>
</dbReference>
<dbReference type="InterPro" id="IPR007080">
    <property type="entry name" value="RNA_pol_Rpb1_1"/>
</dbReference>
<sequence length="1352" mass="153216">MYWNRSNKITNMMSIFNKNISNLRFKITSPETILSWSYGEICNADTYDDNGKPIVGGLFCPKVFGLRRKNECLCPTPNLNNKMICQTCGIYLDTNRLQARSRFGHINLSTPVIHTLFYKPTPNILAELLNMDVEIVQDIIECKLHVIIWSDLSDYRNGQVISTETYRNMWIRNDRCSVASGGQAIMELLSRVQLNKIKTSLTKEIQRTKSEELLDKIKDRLEMVEGFISNNIRLEWLVIRILPVLPAELRPMMVLDDDTLANSDLNVLYKHIITVNNNQLIKTNKIKSNDVNEFDSYIEGLVSLQKAVDDLIDNSSNVDNPNKYNTPALKSLTEILKGKQGRFRHNILGKRVDYSGRSVIVPGPNLSINECSIPRSMAVDLFKPFIYSKLMLKSNLNNKKAIKQVLETDIYLTYKILEEVVSYCPVLLNRAPTLHKLSMRSFWVKLTNEKVIRLHPLVCSGFNADFDGDQMAVHVPLSFNARIEATMLLMADNNVMHPAHGDPCILPSQDMILGLYYMSLTSPEHKDICLSSYKEVHKILFLNKINLHAKIKFKTVVNGKITEILSTPGRLLISELVPSECNFLYEWSYPEFSKQLIFDIIKLVNDRCGSKQMTTFCERLMRLGFKYATKSGMSLSDSDLVNLSYKKLLLRDIRSRITTSWSKIDNKQEIPMPLSTWPKVLDAVNNNINLEITGYSLKQTPIQMIINSGARGTLSQIQQLIGSRGYIVGFEGKTCRLPILNAYNEGLSLIQFFCCTFSSRRGLIDTTLKTASSGYLTRKLVESTREWVVSEDDCNTETGLHVKPIIDLEFIKNRLIGRFIAKPILTNKKTIVQRNELITEDNIYKILINCNDGLWIRSPLTCQARFGICKLCYGIELGSGNMVQHGDSVGVLAAQSIGEPGTQLTLRTFHGLTNIESKTNIKTIKNCLISPFSGIIKTKNISCVVSESNDIIVVNSNSSLSIIKDGIEIWNYKLPRGTHLLVSNDKHVEPEEILCFNCIRSTSLLSLVSGNSFFKNLVYYLNIKKEIYDITKRKKTNVKPDVVKDKMSLIGLDVGRMKRLHYVTVNGKNKFKISPNERISLFDEILEVTIEDEDEIDMTLTEGFERLSKLFNNNTDEDNSSIISPIDGILKHGTDSNGNRSFVIDPININKQPVVYSDLDVKLFIKDNKIIKQGQIILHGDHDLSNYAEVYGFNDLFNYFVGIVQEIYGNQGVNVNSKHIEMVLRQMTNTISISDPGNSPLKVGCCYNWQDVARINYYIKTLKRKVALGDRQIVGITETCMNQRSILSAISFQGAIKSIIKAIISNNNYEVTNIKDKIMLGKVPLIGTGFINERKLIEDGILNKNGSVNRKI</sequence>
<evidence type="ECO:0000313" key="10">
    <source>
        <dbReference type="Proteomes" id="UP000230981"/>
    </source>
</evidence>
<dbReference type="Pfam" id="PF04983">
    <property type="entry name" value="RNA_pol_Rpb1_3"/>
    <property type="match status" value="1"/>
</dbReference>